<dbReference type="OrthoDB" id="3227079at2759"/>
<dbReference type="EMBL" id="NBII01000005">
    <property type="protein sequence ID" value="PAV18728.1"/>
    <property type="molecule type" value="Genomic_DNA"/>
</dbReference>
<evidence type="ECO:0000313" key="2">
    <source>
        <dbReference type="EMBL" id="PAV18728.1"/>
    </source>
</evidence>
<comment type="caution">
    <text evidence="2">The sequence shown here is derived from an EMBL/GenBank/DDBJ whole genome shotgun (WGS) entry which is preliminary data.</text>
</comment>
<accession>A0A286UGR1</accession>
<name>A0A286UGR1_9AGAM</name>
<gene>
    <name evidence="2" type="ORF">PNOK_0557100</name>
</gene>
<keyword evidence="3" id="KW-1185">Reference proteome</keyword>
<feature type="compositionally biased region" description="Low complexity" evidence="1">
    <location>
        <begin position="123"/>
        <end position="142"/>
    </location>
</feature>
<proteinExistence type="predicted"/>
<feature type="compositionally biased region" description="Polar residues" evidence="1">
    <location>
        <begin position="97"/>
        <end position="109"/>
    </location>
</feature>
<reference evidence="2 3" key="1">
    <citation type="journal article" date="2017" name="Mol. Ecol.">
        <title>Comparative and population genomic landscape of Phellinus noxius: A hypervariable fungus causing root rot in trees.</title>
        <authorList>
            <person name="Chung C.L."/>
            <person name="Lee T.J."/>
            <person name="Akiba M."/>
            <person name="Lee H.H."/>
            <person name="Kuo T.H."/>
            <person name="Liu D."/>
            <person name="Ke H.M."/>
            <person name="Yokoi T."/>
            <person name="Roa M.B."/>
            <person name="Lu M.J."/>
            <person name="Chang Y.Y."/>
            <person name="Ann P.J."/>
            <person name="Tsai J.N."/>
            <person name="Chen C.Y."/>
            <person name="Tzean S.S."/>
            <person name="Ota Y."/>
            <person name="Hattori T."/>
            <person name="Sahashi N."/>
            <person name="Liou R.F."/>
            <person name="Kikuchi T."/>
            <person name="Tsai I.J."/>
        </authorList>
    </citation>
    <scope>NUCLEOTIDE SEQUENCE [LARGE SCALE GENOMIC DNA]</scope>
    <source>
        <strain evidence="2 3">FFPRI411160</strain>
    </source>
</reference>
<feature type="compositionally biased region" description="Basic residues" evidence="1">
    <location>
        <begin position="171"/>
        <end position="182"/>
    </location>
</feature>
<dbReference type="STRING" id="2282107.A0A286UGR1"/>
<dbReference type="AlphaFoldDB" id="A0A286UGR1"/>
<organism evidence="2 3">
    <name type="scientific">Pyrrhoderma noxium</name>
    <dbReference type="NCBI Taxonomy" id="2282107"/>
    <lineage>
        <taxon>Eukaryota</taxon>
        <taxon>Fungi</taxon>
        <taxon>Dikarya</taxon>
        <taxon>Basidiomycota</taxon>
        <taxon>Agaricomycotina</taxon>
        <taxon>Agaricomycetes</taxon>
        <taxon>Hymenochaetales</taxon>
        <taxon>Hymenochaetaceae</taxon>
        <taxon>Pyrrhoderma</taxon>
    </lineage>
</organism>
<feature type="region of interest" description="Disordered" evidence="1">
    <location>
        <begin position="75"/>
        <end position="147"/>
    </location>
</feature>
<sequence>MNSFLGNLLCCCTRQKHEDSSSREREPLLPSSDEPLLLSYDATLIDPEQAKRRLDYIVSAKGGKMVKVISRDSPFNLRNQSGLGSTSESRSTRSPSANLSYYVSGSEQTPMGRRYDSSRRRPSSSISRSESTSSMQQASMSRVSDDMTDPYSEFKLRIKLIPSAKSNQRIFSRRGRSKTRQGRFRDDPENVPTLEGIQSVDSSRGEFYDTESHTLNGVSGVLKTGATSSTRPKVTPLNEEDNAAIKTISNELTQTLKDRFEDVGMLTRSWGD</sequence>
<feature type="compositionally biased region" description="Low complexity" evidence="1">
    <location>
        <begin position="81"/>
        <end position="96"/>
    </location>
</feature>
<protein>
    <submittedName>
        <fullName evidence="2">Uncharacterized protein</fullName>
    </submittedName>
</protein>
<dbReference type="InParanoid" id="A0A286UGR1"/>
<evidence type="ECO:0000313" key="3">
    <source>
        <dbReference type="Proteomes" id="UP000217199"/>
    </source>
</evidence>
<dbReference type="Proteomes" id="UP000217199">
    <property type="component" value="Unassembled WGS sequence"/>
</dbReference>
<feature type="region of interest" description="Disordered" evidence="1">
    <location>
        <begin position="167"/>
        <end position="190"/>
    </location>
</feature>
<evidence type="ECO:0000256" key="1">
    <source>
        <dbReference type="SAM" id="MobiDB-lite"/>
    </source>
</evidence>